<sequence>MQKMKKLLIPILILAVVGIFIYTKAVGTYNTFVQAEEQVSGQWAEVETQYQRRADLIPNLVNTVKGYADFEQETLTGVIEARSKATSINVDANNLSPENLQQFQQAQEQLSGALSRLLVTVERYPDLKANQNFLDLQAQLEGTENRIAVARRNFNQEVVAYNTTLRTFPNNLFAGWYGFETKGKFEAAAGAENAPTVEF</sequence>
<dbReference type="PANTHER" id="PTHR34478:SF2">
    <property type="entry name" value="MEMBRANE PROTEIN"/>
    <property type="match status" value="1"/>
</dbReference>
<dbReference type="GO" id="GO:0016020">
    <property type="term" value="C:membrane"/>
    <property type="evidence" value="ECO:0007669"/>
    <property type="project" value="UniProtKB-SubCell"/>
</dbReference>
<comment type="subcellular location">
    <subcellularLocation>
        <location evidence="1">Membrane</location>
        <topology evidence="1">Single-pass membrane protein</topology>
    </subcellularLocation>
</comment>
<dbReference type="AlphaFoldDB" id="A0A1I5E9M9"/>
<dbReference type="PANTHER" id="PTHR34478">
    <property type="entry name" value="PROTEIN LEMA"/>
    <property type="match status" value="1"/>
</dbReference>
<accession>A0A1I5E9M9</accession>
<gene>
    <name evidence="6" type="ORF">SAMN04488519_103352</name>
</gene>
<comment type="similarity">
    <text evidence="2">Belongs to the LemA family.</text>
</comment>
<dbReference type="EMBL" id="FOVW01000003">
    <property type="protein sequence ID" value="SFO08224.1"/>
    <property type="molecule type" value="Genomic_DNA"/>
</dbReference>
<dbReference type="STRING" id="226506.SAMN04488519_103352"/>
<protein>
    <submittedName>
        <fullName evidence="6">LemA protein</fullName>
    </submittedName>
</protein>
<keyword evidence="3" id="KW-0812">Transmembrane</keyword>
<evidence type="ECO:0000256" key="5">
    <source>
        <dbReference type="ARBA" id="ARBA00023136"/>
    </source>
</evidence>
<reference evidence="7" key="1">
    <citation type="submission" date="2016-10" db="EMBL/GenBank/DDBJ databases">
        <authorList>
            <person name="Varghese N."/>
            <person name="Submissions S."/>
        </authorList>
    </citation>
    <scope>NUCLEOTIDE SEQUENCE [LARGE SCALE GENOMIC DNA]</scope>
    <source>
        <strain evidence="7">DSM 15282</strain>
    </source>
</reference>
<organism evidence="6 7">
    <name type="scientific">Algoriphagus ornithinivorans</name>
    <dbReference type="NCBI Taxonomy" id="226506"/>
    <lineage>
        <taxon>Bacteria</taxon>
        <taxon>Pseudomonadati</taxon>
        <taxon>Bacteroidota</taxon>
        <taxon>Cytophagia</taxon>
        <taxon>Cytophagales</taxon>
        <taxon>Cyclobacteriaceae</taxon>
        <taxon>Algoriphagus</taxon>
    </lineage>
</organism>
<dbReference type="Gene3D" id="1.20.1440.20">
    <property type="entry name" value="LemA-like domain"/>
    <property type="match status" value="1"/>
</dbReference>
<dbReference type="InterPro" id="IPR023353">
    <property type="entry name" value="LemA-like_dom_sf"/>
</dbReference>
<keyword evidence="5" id="KW-0472">Membrane</keyword>
<name>A0A1I5E9M9_9BACT</name>
<keyword evidence="7" id="KW-1185">Reference proteome</keyword>
<evidence type="ECO:0000256" key="3">
    <source>
        <dbReference type="ARBA" id="ARBA00022692"/>
    </source>
</evidence>
<keyword evidence="4" id="KW-1133">Transmembrane helix</keyword>
<evidence type="ECO:0000256" key="2">
    <source>
        <dbReference type="ARBA" id="ARBA00008854"/>
    </source>
</evidence>
<evidence type="ECO:0000313" key="7">
    <source>
        <dbReference type="Proteomes" id="UP000199564"/>
    </source>
</evidence>
<dbReference type="SUPFAM" id="SSF140478">
    <property type="entry name" value="LemA-like"/>
    <property type="match status" value="1"/>
</dbReference>
<dbReference type="Proteomes" id="UP000199564">
    <property type="component" value="Unassembled WGS sequence"/>
</dbReference>
<evidence type="ECO:0000256" key="1">
    <source>
        <dbReference type="ARBA" id="ARBA00004167"/>
    </source>
</evidence>
<dbReference type="InterPro" id="IPR007156">
    <property type="entry name" value="MamQ_LemA"/>
</dbReference>
<evidence type="ECO:0000313" key="6">
    <source>
        <dbReference type="EMBL" id="SFO08224.1"/>
    </source>
</evidence>
<evidence type="ECO:0000256" key="4">
    <source>
        <dbReference type="ARBA" id="ARBA00022989"/>
    </source>
</evidence>
<proteinExistence type="inferred from homology"/>
<dbReference type="Pfam" id="PF04011">
    <property type="entry name" value="LemA"/>
    <property type="match status" value="1"/>
</dbReference>